<dbReference type="EMBL" id="KI894028">
    <property type="protein sequence ID" value="OBR87773.1"/>
    <property type="molecule type" value="Genomic_DNA"/>
</dbReference>
<organism evidence="2">
    <name type="scientific">Kwoniella dejecticola CBS 10117</name>
    <dbReference type="NCBI Taxonomy" id="1296121"/>
    <lineage>
        <taxon>Eukaryota</taxon>
        <taxon>Fungi</taxon>
        <taxon>Dikarya</taxon>
        <taxon>Basidiomycota</taxon>
        <taxon>Agaricomycotina</taxon>
        <taxon>Tremellomycetes</taxon>
        <taxon>Tremellales</taxon>
        <taxon>Cryptococcaceae</taxon>
        <taxon>Kwoniella</taxon>
    </lineage>
</organism>
<dbReference type="PANTHER" id="PTHR14614:SF162">
    <property type="entry name" value="EXPRESSED PROTEIN"/>
    <property type="match status" value="1"/>
</dbReference>
<dbReference type="OrthoDB" id="194386at2759"/>
<dbReference type="GO" id="GO:0005737">
    <property type="term" value="C:cytoplasm"/>
    <property type="evidence" value="ECO:0007669"/>
    <property type="project" value="TreeGrafter"/>
</dbReference>
<evidence type="ECO:0000313" key="4">
    <source>
        <dbReference type="Proteomes" id="UP000078595"/>
    </source>
</evidence>
<dbReference type="InterPro" id="IPR019410">
    <property type="entry name" value="Methyltransf_16"/>
</dbReference>
<dbReference type="InterPro" id="IPR029063">
    <property type="entry name" value="SAM-dependent_MTases_sf"/>
</dbReference>
<dbReference type="STRING" id="1296121.A0A1A6ACK4"/>
<feature type="compositionally biased region" description="Low complexity" evidence="1">
    <location>
        <begin position="14"/>
        <end position="25"/>
    </location>
</feature>
<dbReference type="Gene3D" id="3.40.50.150">
    <property type="entry name" value="Vaccinia Virus protein VP39"/>
    <property type="match status" value="1"/>
</dbReference>
<dbReference type="KEGG" id="kdj:28965684"/>
<evidence type="ECO:0000256" key="1">
    <source>
        <dbReference type="SAM" id="MobiDB-lite"/>
    </source>
</evidence>
<proteinExistence type="predicted"/>
<dbReference type="SUPFAM" id="SSF53335">
    <property type="entry name" value="S-adenosyl-L-methionine-dependent methyltransferases"/>
    <property type="match status" value="1"/>
</dbReference>
<dbReference type="AlphaFoldDB" id="A0A1A6ACK4"/>
<reference evidence="3" key="2">
    <citation type="submission" date="2013-07" db="EMBL/GenBank/DDBJ databases">
        <authorList>
            <consortium name="The Broad Institute Genome Sequencing Platform"/>
            <person name="Cuomo C."/>
            <person name="Litvintseva A."/>
            <person name="Chen Y."/>
            <person name="Heitman J."/>
            <person name="Sun S."/>
            <person name="Springer D."/>
            <person name="Dromer F."/>
            <person name="Young S.K."/>
            <person name="Zeng Q."/>
            <person name="Gargeya S."/>
            <person name="Fitzgerald M."/>
            <person name="Abouelleil A."/>
            <person name="Alvarado L."/>
            <person name="Berlin A.M."/>
            <person name="Chapman S.B."/>
            <person name="Dewar J."/>
            <person name="Goldberg J."/>
            <person name="Griggs A."/>
            <person name="Gujja S."/>
            <person name="Hansen M."/>
            <person name="Howarth C."/>
            <person name="Imamovic A."/>
            <person name="Larimer J."/>
            <person name="McCowan C."/>
            <person name="Murphy C."/>
            <person name="Pearson M."/>
            <person name="Priest M."/>
            <person name="Roberts A."/>
            <person name="Saif S."/>
            <person name="Shea T."/>
            <person name="Sykes S."/>
            <person name="Wortman J."/>
            <person name="Nusbaum C."/>
            <person name="Birren B."/>
        </authorList>
    </citation>
    <scope>NUCLEOTIDE SEQUENCE</scope>
    <source>
        <strain evidence="3">CBS 10117</strain>
    </source>
</reference>
<feature type="region of interest" description="Disordered" evidence="1">
    <location>
        <begin position="1"/>
        <end position="25"/>
    </location>
</feature>
<feature type="compositionally biased region" description="Basic and acidic residues" evidence="1">
    <location>
        <begin position="208"/>
        <end position="260"/>
    </location>
</feature>
<accession>A0A1A6ACK4</accession>
<dbReference type="RefSeq" id="XP_018265615.1">
    <property type="nucleotide sequence ID" value="XM_018405334.1"/>
</dbReference>
<reference evidence="2" key="1">
    <citation type="submission" date="2013-07" db="EMBL/GenBank/DDBJ databases">
        <title>The Genome Sequence of Cryptococcus dejecticola CBS10117.</title>
        <authorList>
            <consortium name="The Broad Institute Genome Sequencing Platform"/>
            <person name="Cuomo C."/>
            <person name="Litvintseva A."/>
            <person name="Chen Y."/>
            <person name="Heitman J."/>
            <person name="Sun S."/>
            <person name="Springer D."/>
            <person name="Dromer F."/>
            <person name="Young S.K."/>
            <person name="Zeng Q."/>
            <person name="Gargeya S."/>
            <person name="Fitzgerald M."/>
            <person name="Abouelleil A."/>
            <person name="Alvarado L."/>
            <person name="Berlin A.M."/>
            <person name="Chapman S.B."/>
            <person name="Dewar J."/>
            <person name="Goldberg J."/>
            <person name="Griggs A."/>
            <person name="Gujja S."/>
            <person name="Hansen M."/>
            <person name="Howarth C."/>
            <person name="Imamovic A."/>
            <person name="Larimer J."/>
            <person name="McCowan C."/>
            <person name="Murphy C."/>
            <person name="Pearson M."/>
            <person name="Priest M."/>
            <person name="Roberts A."/>
            <person name="Saif S."/>
            <person name="Shea T."/>
            <person name="Sykes S."/>
            <person name="Wortman J."/>
            <person name="Nusbaum C."/>
            <person name="Birren B."/>
        </authorList>
    </citation>
    <scope>NUCLEOTIDE SEQUENCE [LARGE SCALE GENOMIC DNA]</scope>
    <source>
        <strain evidence="2">CBS 10117</strain>
    </source>
</reference>
<name>A0A1A6ACK4_9TREE</name>
<reference evidence="3" key="3">
    <citation type="submission" date="2024-02" db="EMBL/GenBank/DDBJ databases">
        <title>Comparative genomics of Cryptococcus and Kwoniella reveals pathogenesis evolution and contrasting modes of karyotype evolution via chromosome fusion or intercentromeric recombination.</title>
        <authorList>
            <person name="Coelho M.A."/>
            <person name="David-Palma M."/>
            <person name="Shea T."/>
            <person name="Bowers K."/>
            <person name="McGinley-Smith S."/>
            <person name="Mohammad A.W."/>
            <person name="Gnirke A."/>
            <person name="Yurkov A.M."/>
            <person name="Nowrousian M."/>
            <person name="Sun S."/>
            <person name="Cuomo C.A."/>
            <person name="Heitman J."/>
        </authorList>
    </citation>
    <scope>NUCLEOTIDE SEQUENCE</scope>
    <source>
        <strain evidence="3">CBS 10117</strain>
    </source>
</reference>
<feature type="region of interest" description="Disordered" evidence="1">
    <location>
        <begin position="208"/>
        <end position="264"/>
    </location>
</feature>
<dbReference type="GO" id="GO:0008757">
    <property type="term" value="F:S-adenosylmethionine-dependent methyltransferase activity"/>
    <property type="evidence" value="ECO:0007669"/>
    <property type="project" value="UniProtKB-ARBA"/>
</dbReference>
<dbReference type="GO" id="GO:0005634">
    <property type="term" value="C:nucleus"/>
    <property type="evidence" value="ECO:0007669"/>
    <property type="project" value="TreeGrafter"/>
</dbReference>
<dbReference type="VEuPathDB" id="FungiDB:I303_01985"/>
<evidence type="ECO:0000313" key="2">
    <source>
        <dbReference type="EMBL" id="OBR87773.1"/>
    </source>
</evidence>
<sequence>MTSTPPSPSPSSFPQPQAQLQNQPLPASHTKHLTTLIHPLPPPFEDTSISLRQVSEGIDGRGTGTTGTTLWLSSQILSLYLSSILPSVTPRSGSVGNGSRTKTKGKKILELGGGIGYTALTLLSRGYEVVSTDIQPVLDDVLRPNIESGVEELRSAGLALEGLDSQHREGTEDKVDASMGTGLGMVRYLDWVEVAARYDEYLVNRDDQPCYGHNHDSKPKHDNDNDELDSSKKADGKTDIEIDNKYNDDKEKSKRPGHEDESGDIAMDYSYMHGVDIIIMSDTFYTVDLIRPLWKTLIYISIYPSISSSSSTSISPSISESTSDSTSTSTPISTSEESRNLKARAKSKRTMPVIYIALERRDRSLIDEALQVGQELGFGLKQISKDRLRKEVETHWDTWTDDDWDDVEVWKCRWRGKRVQGVL</sequence>
<gene>
    <name evidence="2" type="ORF">I303_01985</name>
    <name evidence="3" type="ORF">I303_101878</name>
</gene>
<dbReference type="EMBL" id="CP144531">
    <property type="protein sequence ID" value="WWC59326.1"/>
    <property type="molecule type" value="Genomic_DNA"/>
</dbReference>
<dbReference type="GeneID" id="28965684"/>
<keyword evidence="4" id="KW-1185">Reference proteome</keyword>
<protein>
    <submittedName>
        <fullName evidence="2">Uncharacterized protein</fullName>
    </submittedName>
</protein>
<dbReference type="PANTHER" id="PTHR14614">
    <property type="entry name" value="HEPATOCELLULAR CARCINOMA-ASSOCIATED ANTIGEN"/>
    <property type="match status" value="1"/>
</dbReference>
<feature type="compositionally biased region" description="Pro residues" evidence="1">
    <location>
        <begin position="1"/>
        <end position="13"/>
    </location>
</feature>
<dbReference type="Pfam" id="PF10294">
    <property type="entry name" value="Methyltransf_16"/>
    <property type="match status" value="1"/>
</dbReference>
<evidence type="ECO:0000313" key="3">
    <source>
        <dbReference type="EMBL" id="WWC59326.1"/>
    </source>
</evidence>
<dbReference type="Proteomes" id="UP000078595">
    <property type="component" value="Chromosome 2"/>
</dbReference>
<feature type="compositionally biased region" description="Low complexity" evidence="1">
    <location>
        <begin position="307"/>
        <end position="335"/>
    </location>
</feature>
<feature type="region of interest" description="Disordered" evidence="1">
    <location>
        <begin position="307"/>
        <end position="344"/>
    </location>
</feature>